<protein>
    <recommendedName>
        <fullName evidence="2">Myb-like domain-containing protein</fullName>
    </recommendedName>
</protein>
<feature type="domain" description="Myb-like" evidence="2">
    <location>
        <begin position="321"/>
        <end position="374"/>
    </location>
</feature>
<proteinExistence type="predicted"/>
<evidence type="ECO:0000259" key="2">
    <source>
        <dbReference type="PROSITE" id="PS50090"/>
    </source>
</evidence>
<dbReference type="InterPro" id="IPR001005">
    <property type="entry name" value="SANT/Myb"/>
</dbReference>
<dbReference type="OrthoDB" id="10687148at2759"/>
<name>A0A1X2G8I4_9FUNG</name>
<feature type="compositionally biased region" description="Acidic residues" evidence="1">
    <location>
        <begin position="201"/>
        <end position="212"/>
    </location>
</feature>
<organism evidence="3 4">
    <name type="scientific">Hesseltinella vesiculosa</name>
    <dbReference type="NCBI Taxonomy" id="101127"/>
    <lineage>
        <taxon>Eukaryota</taxon>
        <taxon>Fungi</taxon>
        <taxon>Fungi incertae sedis</taxon>
        <taxon>Mucoromycota</taxon>
        <taxon>Mucoromycotina</taxon>
        <taxon>Mucoromycetes</taxon>
        <taxon>Mucorales</taxon>
        <taxon>Cunninghamellaceae</taxon>
        <taxon>Hesseltinella</taxon>
    </lineage>
</organism>
<dbReference type="Gene3D" id="1.10.10.60">
    <property type="entry name" value="Homeodomain-like"/>
    <property type="match status" value="1"/>
</dbReference>
<dbReference type="PROSITE" id="PS50090">
    <property type="entry name" value="MYB_LIKE"/>
    <property type="match status" value="1"/>
</dbReference>
<feature type="compositionally biased region" description="Acidic residues" evidence="1">
    <location>
        <begin position="177"/>
        <end position="192"/>
    </location>
</feature>
<gene>
    <name evidence="3" type="ORF">DM01DRAFT_1338946</name>
</gene>
<dbReference type="EMBL" id="MCGT01000032">
    <property type="protein sequence ID" value="ORX47720.1"/>
    <property type="molecule type" value="Genomic_DNA"/>
</dbReference>
<feature type="region of interest" description="Disordered" evidence="1">
    <location>
        <begin position="171"/>
        <end position="299"/>
    </location>
</feature>
<dbReference type="SMART" id="SM00717">
    <property type="entry name" value="SANT"/>
    <property type="match status" value="1"/>
</dbReference>
<dbReference type="InterPro" id="IPR009057">
    <property type="entry name" value="Homeodomain-like_sf"/>
</dbReference>
<reference evidence="3 4" key="1">
    <citation type="submission" date="2016-07" db="EMBL/GenBank/DDBJ databases">
        <title>Pervasive Adenine N6-methylation of Active Genes in Fungi.</title>
        <authorList>
            <consortium name="DOE Joint Genome Institute"/>
            <person name="Mondo S.J."/>
            <person name="Dannebaum R.O."/>
            <person name="Kuo R.C."/>
            <person name="Labutti K."/>
            <person name="Haridas S."/>
            <person name="Kuo A."/>
            <person name="Salamov A."/>
            <person name="Ahrendt S.R."/>
            <person name="Lipzen A."/>
            <person name="Sullivan W."/>
            <person name="Andreopoulos W.B."/>
            <person name="Clum A."/>
            <person name="Lindquist E."/>
            <person name="Daum C."/>
            <person name="Ramamoorthy G.K."/>
            <person name="Gryganskyi A."/>
            <person name="Culley D."/>
            <person name="Magnuson J.K."/>
            <person name="James T.Y."/>
            <person name="O'Malley M.A."/>
            <person name="Stajich J.E."/>
            <person name="Spatafora J.W."/>
            <person name="Visel A."/>
            <person name="Grigoriev I.V."/>
        </authorList>
    </citation>
    <scope>NUCLEOTIDE SEQUENCE [LARGE SCALE GENOMIC DNA]</scope>
    <source>
        <strain evidence="3 4">NRRL 3301</strain>
    </source>
</reference>
<dbReference type="SUPFAM" id="SSF46689">
    <property type="entry name" value="Homeodomain-like"/>
    <property type="match status" value="1"/>
</dbReference>
<accession>A0A1X2G8I4</accession>
<keyword evidence="4" id="KW-1185">Reference proteome</keyword>
<dbReference type="Proteomes" id="UP000242146">
    <property type="component" value="Unassembled WGS sequence"/>
</dbReference>
<sequence length="397" mass="44503">MEKVYASIEDAAENADFSTSIGQNLTSYIEFTEYVMRFFSDSTINRPFDIVTILPCNSFFDSATFLDPFASKVKILMTYCWYRALDSAQPPTSQRDCLGLNIAAVKYKSVVKRHPKITQQWLAHAKKLREIPPKDELAKEGYVFTMDELVKVWIPQLKDIKASFDNCVSGALPDPGSENDSENEQEMADDEAGSVSRSNEEIDGSDQDDAVEQDNTSASDGPSSNLRKRKLFDAQVGASKITGDGMEMDMDNTDNYNPDKAPTPSSENGHDSDASTDSGLSKSRATRRRTKSSEKLPAEYVNQARVKDLVEIQGTRRNNGRTRLPKHYWSSKELEWLERGIKQYGGGWGDIANNIFPNAGITSLQVRDKVRNIVIGLHREGKPYGPYEEFVNLFIKS</sequence>
<comment type="caution">
    <text evidence="3">The sequence shown here is derived from an EMBL/GenBank/DDBJ whole genome shotgun (WGS) entry which is preliminary data.</text>
</comment>
<evidence type="ECO:0000313" key="3">
    <source>
        <dbReference type="EMBL" id="ORX47720.1"/>
    </source>
</evidence>
<evidence type="ECO:0000256" key="1">
    <source>
        <dbReference type="SAM" id="MobiDB-lite"/>
    </source>
</evidence>
<dbReference type="AlphaFoldDB" id="A0A1X2G8I4"/>
<feature type="compositionally biased region" description="Polar residues" evidence="1">
    <location>
        <begin position="213"/>
        <end position="225"/>
    </location>
</feature>
<dbReference type="CDD" id="cd11660">
    <property type="entry name" value="SANT_TRF"/>
    <property type="match status" value="1"/>
</dbReference>
<evidence type="ECO:0000313" key="4">
    <source>
        <dbReference type="Proteomes" id="UP000242146"/>
    </source>
</evidence>